<feature type="transmembrane region" description="Helical" evidence="1">
    <location>
        <begin position="110"/>
        <end position="143"/>
    </location>
</feature>
<feature type="transmembrane region" description="Helical" evidence="1">
    <location>
        <begin position="166"/>
        <end position="188"/>
    </location>
</feature>
<evidence type="ECO:0000256" key="1">
    <source>
        <dbReference type="SAM" id="Phobius"/>
    </source>
</evidence>
<dbReference type="EMBL" id="AWTP01000107">
    <property type="protein sequence ID" value="KGH12090.1"/>
    <property type="molecule type" value="Genomic_DNA"/>
</dbReference>
<feature type="transmembrane region" description="Helical" evidence="1">
    <location>
        <begin position="39"/>
        <end position="59"/>
    </location>
</feature>
<keyword evidence="4" id="KW-1185">Reference proteome</keyword>
<dbReference type="Proteomes" id="UP000029549">
    <property type="component" value="Unassembled WGS sequence"/>
</dbReference>
<dbReference type="Pfam" id="PF07331">
    <property type="entry name" value="TctB"/>
    <property type="match status" value="1"/>
</dbReference>
<dbReference type="AlphaFoldDB" id="A0A0E3BUF2"/>
<feature type="transmembrane region" description="Helical" evidence="1">
    <location>
        <begin position="71"/>
        <end position="89"/>
    </location>
</feature>
<dbReference type="InterPro" id="IPR009936">
    <property type="entry name" value="DUF1468"/>
</dbReference>
<keyword evidence="1" id="KW-0812">Transmembrane</keyword>
<sequence length="197" mass="20532">MSDSFQDLARAAEAAQVSAYADPDEPQSPNVPSKRAQTIVGSGVLLVAVGLAVGALQIPSDSGYGGVGPNFLPWLCAIVLAVCGALLIWEARSGGFRHAADPGGHAKADILSFVWVSAGLLINAALIGAVGFIFSCTICYVLAVQGLRRAAHQPQASEIGTWVKDVITGLLISAPVFWMFTQFLAINLPGLTQTGWL</sequence>
<reference evidence="3 4" key="1">
    <citation type="submission" date="2013-09" db="EMBL/GenBank/DDBJ databases">
        <title>High correlation between genotypes and phenotypes of environmental bacteria Comamonas testosteroni strains.</title>
        <authorList>
            <person name="Liu L."/>
            <person name="Zhu W."/>
            <person name="Xia X."/>
            <person name="Xu B."/>
            <person name="Luo M."/>
            <person name="Wang G."/>
        </authorList>
    </citation>
    <scope>NUCLEOTIDE SEQUENCE [LARGE SCALE GENOMIC DNA]</scope>
    <source>
        <strain evidence="3 4">DF2</strain>
    </source>
</reference>
<keyword evidence="1" id="KW-0472">Membrane</keyword>
<organism evidence="3 4">
    <name type="scientific">Comamonas thiooxydans</name>
    <dbReference type="NCBI Taxonomy" id="363952"/>
    <lineage>
        <taxon>Bacteria</taxon>
        <taxon>Pseudomonadati</taxon>
        <taxon>Pseudomonadota</taxon>
        <taxon>Betaproteobacteria</taxon>
        <taxon>Burkholderiales</taxon>
        <taxon>Comamonadaceae</taxon>
        <taxon>Comamonas</taxon>
    </lineage>
</organism>
<evidence type="ECO:0000313" key="4">
    <source>
        <dbReference type="Proteomes" id="UP000029549"/>
    </source>
</evidence>
<feature type="domain" description="DUF1468" evidence="2">
    <location>
        <begin position="42"/>
        <end position="189"/>
    </location>
</feature>
<evidence type="ECO:0000313" key="3">
    <source>
        <dbReference type="EMBL" id="KGH12090.1"/>
    </source>
</evidence>
<proteinExistence type="predicted"/>
<evidence type="ECO:0000259" key="2">
    <source>
        <dbReference type="Pfam" id="PF07331"/>
    </source>
</evidence>
<keyword evidence="1" id="KW-1133">Transmembrane helix</keyword>
<protein>
    <submittedName>
        <fullName evidence="3">Tripartite tricarboxylate transporter TctB</fullName>
    </submittedName>
</protein>
<comment type="caution">
    <text evidence="3">The sequence shown here is derived from an EMBL/GenBank/DDBJ whole genome shotgun (WGS) entry which is preliminary data.</text>
</comment>
<accession>A0A0E3BUF2</accession>
<name>A0A0E3BUF2_9BURK</name>
<dbReference type="RefSeq" id="WP_034392729.1">
    <property type="nucleotide sequence ID" value="NZ_AWTM01000085.1"/>
</dbReference>
<gene>
    <name evidence="3" type="ORF">P608_11160</name>
</gene>